<gene>
    <name evidence="3" type="ORF">COX15_01795</name>
</gene>
<dbReference type="SUPFAM" id="SSF52518">
    <property type="entry name" value="Thiamin diphosphate-binding fold (THDP-binding)"/>
    <property type="match status" value="1"/>
</dbReference>
<dbReference type="PANTHER" id="PTHR42730">
    <property type="entry name" value="2-OXOGLUTARATE SYNTHASE SUBUNIT KORC"/>
    <property type="match status" value="1"/>
</dbReference>
<evidence type="ECO:0000313" key="4">
    <source>
        <dbReference type="Proteomes" id="UP000230007"/>
    </source>
</evidence>
<accession>A0A2H0AKP9</accession>
<dbReference type="InterPro" id="IPR052554">
    <property type="entry name" value="2-oxoglutarate_synth_KorC"/>
</dbReference>
<dbReference type="EMBL" id="PCSK01000039">
    <property type="protein sequence ID" value="PIP45986.1"/>
    <property type="molecule type" value="Genomic_DNA"/>
</dbReference>
<dbReference type="GO" id="GO:0016903">
    <property type="term" value="F:oxidoreductase activity, acting on the aldehyde or oxo group of donors"/>
    <property type="evidence" value="ECO:0007669"/>
    <property type="project" value="InterPro"/>
</dbReference>
<dbReference type="SUPFAM" id="SSF53323">
    <property type="entry name" value="Pyruvate-ferredoxin oxidoreductase, PFOR, domain III"/>
    <property type="match status" value="1"/>
</dbReference>
<feature type="non-terminal residue" evidence="3">
    <location>
        <position position="231"/>
    </location>
</feature>
<name>A0A2H0AKP9_9BACT</name>
<dbReference type="InterPro" id="IPR029061">
    <property type="entry name" value="THDP-binding"/>
</dbReference>
<reference evidence="3 4" key="1">
    <citation type="submission" date="2017-09" db="EMBL/GenBank/DDBJ databases">
        <title>Depth-based differentiation of microbial function through sediment-hosted aquifers and enrichment of novel symbionts in the deep terrestrial subsurface.</title>
        <authorList>
            <person name="Probst A.J."/>
            <person name="Ladd B."/>
            <person name="Jarett J.K."/>
            <person name="Geller-Mcgrath D.E."/>
            <person name="Sieber C.M."/>
            <person name="Emerson J.B."/>
            <person name="Anantharaman K."/>
            <person name="Thomas B.C."/>
            <person name="Malmstrom R."/>
            <person name="Stieglmeier M."/>
            <person name="Klingl A."/>
            <person name="Woyke T."/>
            <person name="Ryan C.M."/>
            <person name="Banfield J.F."/>
        </authorList>
    </citation>
    <scope>NUCLEOTIDE SEQUENCE [LARGE SCALE GENOMIC DNA]</scope>
    <source>
        <strain evidence="3">CG23_combo_of_CG06-09_8_20_14_all_42_19</strain>
    </source>
</reference>
<evidence type="ECO:0000313" key="3">
    <source>
        <dbReference type="EMBL" id="PIP45986.1"/>
    </source>
</evidence>
<evidence type="ECO:0000256" key="1">
    <source>
        <dbReference type="ARBA" id="ARBA00023002"/>
    </source>
</evidence>
<sequence length="231" mass="25575">MDKHGHTNIFTVVIGGAAGDGIKEAGSNLGRVLTKLGYEVFVSFKYPSLIRGGHNFSRVSFSKEKIFYDHSGIDALVALNDETIHRHLDKLNKDAVVFVENLEEHDVTAVGAKAVQLPLQEFIKKSGAPQIARSSAALGAVCYLLNLPLQKILNVLQEVFKEKGYESNITLAKLGYEHLEKLNFRRWKKIEPGEVGRREFIDGNTAFARGIVASGLDHYFSYPMTPSTSIL</sequence>
<comment type="caution">
    <text evidence="3">The sequence shown here is derived from an EMBL/GenBank/DDBJ whole genome shotgun (WGS) entry which is preliminary data.</text>
</comment>
<dbReference type="InterPro" id="IPR002869">
    <property type="entry name" value="Pyrv_flavodox_OxRed_cen"/>
</dbReference>
<evidence type="ECO:0000259" key="2">
    <source>
        <dbReference type="Pfam" id="PF01558"/>
    </source>
</evidence>
<dbReference type="Gene3D" id="3.40.50.970">
    <property type="match status" value="1"/>
</dbReference>
<dbReference type="InterPro" id="IPR019752">
    <property type="entry name" value="Pyrv/ketoisovalerate_OxRed_cat"/>
</dbReference>
<proteinExistence type="predicted"/>
<dbReference type="AlphaFoldDB" id="A0A2H0AKP9"/>
<dbReference type="PANTHER" id="PTHR42730:SF1">
    <property type="entry name" value="2-OXOGLUTARATE SYNTHASE SUBUNIT KORC"/>
    <property type="match status" value="1"/>
</dbReference>
<dbReference type="Proteomes" id="UP000230007">
    <property type="component" value="Unassembled WGS sequence"/>
</dbReference>
<organism evidence="3 4">
    <name type="scientific">Candidatus Colwellbacteria bacterium CG23_combo_of_CG06-09_8_20_14_all_42_19</name>
    <dbReference type="NCBI Taxonomy" id="1974541"/>
    <lineage>
        <taxon>Bacteria</taxon>
        <taxon>Candidatus Colwelliibacteriota</taxon>
    </lineage>
</organism>
<dbReference type="Pfam" id="PF01558">
    <property type="entry name" value="POR"/>
    <property type="match status" value="1"/>
</dbReference>
<keyword evidence="1" id="KW-0560">Oxidoreductase</keyword>
<dbReference type="Gene3D" id="3.40.920.10">
    <property type="entry name" value="Pyruvate-ferredoxin oxidoreductase, PFOR, domain III"/>
    <property type="match status" value="1"/>
</dbReference>
<protein>
    <recommendedName>
        <fullName evidence="2">Pyruvate/ketoisovalerate oxidoreductase catalytic domain-containing protein</fullName>
    </recommendedName>
</protein>
<feature type="domain" description="Pyruvate/ketoisovalerate oxidoreductase catalytic" evidence="2">
    <location>
        <begin position="18"/>
        <end position="177"/>
    </location>
</feature>